<organism evidence="8 9">
    <name type="scientific">Prosthecochloris vibrioformis</name>
    <name type="common">Chlorobium vibrioforme</name>
    <dbReference type="NCBI Taxonomy" id="1098"/>
    <lineage>
        <taxon>Bacteria</taxon>
        <taxon>Pseudomonadati</taxon>
        <taxon>Chlorobiota</taxon>
        <taxon>Chlorobiia</taxon>
        <taxon>Chlorobiales</taxon>
        <taxon>Chlorobiaceae</taxon>
        <taxon>Prosthecochloris</taxon>
    </lineage>
</organism>
<dbReference type="EMBL" id="VDCI01000020">
    <property type="protein sequence ID" value="TNJ34039.1"/>
    <property type="molecule type" value="Genomic_DNA"/>
</dbReference>
<dbReference type="PANTHER" id="PTHR21047:SF2">
    <property type="entry name" value="THYMIDINE DIPHOSPHO-4-KETO-RHAMNOSE 3,5-EPIMERASE"/>
    <property type="match status" value="1"/>
</dbReference>
<proteinExistence type="inferred from homology"/>
<evidence type="ECO:0000313" key="8">
    <source>
        <dbReference type="EMBL" id="TNJ34039.1"/>
    </source>
</evidence>
<evidence type="ECO:0000256" key="3">
    <source>
        <dbReference type="ARBA" id="ARBA00012098"/>
    </source>
</evidence>
<evidence type="ECO:0000256" key="6">
    <source>
        <dbReference type="PIRSR" id="PIRSR600888-3"/>
    </source>
</evidence>
<evidence type="ECO:0000313" key="9">
    <source>
        <dbReference type="Proteomes" id="UP000309544"/>
    </source>
</evidence>
<comment type="similarity">
    <text evidence="7">Belongs to the dTDP-4-dehydrorhamnose 3,5-epimerase family.</text>
</comment>
<dbReference type="GO" id="GO:0019305">
    <property type="term" value="P:dTDP-rhamnose biosynthetic process"/>
    <property type="evidence" value="ECO:0007669"/>
    <property type="project" value="UniProtKB-UniRule"/>
</dbReference>
<dbReference type="GO" id="GO:0008830">
    <property type="term" value="F:dTDP-4-dehydrorhamnose 3,5-epimerase activity"/>
    <property type="evidence" value="ECO:0007669"/>
    <property type="project" value="UniProtKB-UniRule"/>
</dbReference>
<evidence type="ECO:0000256" key="7">
    <source>
        <dbReference type="RuleBase" id="RU364069"/>
    </source>
</evidence>
<comment type="caution">
    <text evidence="8">The sequence shown here is derived from an EMBL/GenBank/DDBJ whole genome shotgun (WGS) entry which is preliminary data.</text>
</comment>
<dbReference type="NCBIfam" id="TIGR01221">
    <property type="entry name" value="rmlC"/>
    <property type="match status" value="1"/>
</dbReference>
<dbReference type="PANTHER" id="PTHR21047">
    <property type="entry name" value="DTDP-6-DEOXY-D-GLUCOSE-3,5 EPIMERASE"/>
    <property type="match status" value="1"/>
</dbReference>
<reference evidence="8 9" key="1">
    <citation type="submission" date="2019-05" db="EMBL/GenBank/DDBJ databases">
        <title>Draft Whole-Genome sequence of the green sulfur bacterium Prosthecochloris vibrioformis DSM 260.</title>
        <authorList>
            <person name="Meyer T.E."/>
            <person name="Kyndt J.A."/>
        </authorList>
    </citation>
    <scope>NUCLEOTIDE SEQUENCE [LARGE SCALE GENOMIC DNA]</scope>
    <source>
        <strain evidence="8 9">DSM 260</strain>
    </source>
</reference>
<evidence type="ECO:0000256" key="5">
    <source>
        <dbReference type="PIRSR" id="PIRSR600888-1"/>
    </source>
</evidence>
<dbReference type="Pfam" id="PF00908">
    <property type="entry name" value="dTDP_sugar_isom"/>
    <property type="match status" value="1"/>
</dbReference>
<dbReference type="InterPro" id="IPR011051">
    <property type="entry name" value="RmlC_Cupin_sf"/>
</dbReference>
<evidence type="ECO:0000256" key="4">
    <source>
        <dbReference type="ARBA" id="ARBA00019595"/>
    </source>
</evidence>
<dbReference type="EC" id="5.1.3.13" evidence="3 7"/>
<comment type="subunit">
    <text evidence="7">Homodimer.</text>
</comment>
<comment type="pathway">
    <text evidence="7">Carbohydrate biosynthesis; dTDP-L-rhamnose biosynthesis.</text>
</comment>
<dbReference type="Gene3D" id="2.60.120.10">
    <property type="entry name" value="Jelly Rolls"/>
    <property type="match status" value="1"/>
</dbReference>
<gene>
    <name evidence="8" type="primary">rfbC</name>
    <name evidence="8" type="ORF">FGF68_10645</name>
</gene>
<sequence>MNVISTSIPDVLIFEPIVFGDERGYFFESFRQDVFEQHVGQVNFVQDNQSKSKYGVLRGLHFQKPPFTQSKLVRVLDGCVIDVAVDIRKGSPWFGQYVAVKLDSVKNNMLWVPQGFAHGFVVLSEDAVFAYKCDNYYAPDYDAGIRWNDPELAIDWTIPVADVQVSQKDATQPLLDEAYLFSYESFKKEAVYPQR</sequence>
<dbReference type="Proteomes" id="UP000309544">
    <property type="component" value="Unassembled WGS sequence"/>
</dbReference>
<feature type="site" description="Participates in a stacking interaction with the thymidine ring of dTDP-4-oxo-6-deoxyglucose" evidence="6">
    <location>
        <position position="137"/>
    </location>
</feature>
<accession>A0A5C4RSS3</accession>
<keyword evidence="7 8" id="KW-0413">Isomerase</keyword>
<dbReference type="GO" id="GO:0000271">
    <property type="term" value="P:polysaccharide biosynthetic process"/>
    <property type="evidence" value="ECO:0007669"/>
    <property type="project" value="TreeGrafter"/>
</dbReference>
<evidence type="ECO:0000256" key="2">
    <source>
        <dbReference type="ARBA" id="ARBA00001997"/>
    </source>
</evidence>
<protein>
    <recommendedName>
        <fullName evidence="4 7">dTDP-4-dehydrorhamnose 3,5-epimerase</fullName>
        <ecNumber evidence="3 7">5.1.3.13</ecNumber>
    </recommendedName>
    <alternativeName>
        <fullName evidence="7">Thymidine diphospho-4-keto-rhamnose 3,5-epimerase</fullName>
    </alternativeName>
</protein>
<comment type="catalytic activity">
    <reaction evidence="1 7">
        <text>dTDP-4-dehydro-6-deoxy-alpha-D-glucose = dTDP-4-dehydro-beta-L-rhamnose</text>
        <dbReference type="Rhea" id="RHEA:16969"/>
        <dbReference type="ChEBI" id="CHEBI:57649"/>
        <dbReference type="ChEBI" id="CHEBI:62830"/>
        <dbReference type="EC" id="5.1.3.13"/>
    </reaction>
</comment>
<comment type="function">
    <text evidence="2 7">Catalyzes the epimerization of the C3' and C5'positions of dTDP-6-deoxy-D-xylo-4-hexulose, forming dTDP-6-deoxy-L-lyxo-4-hexulose.</text>
</comment>
<dbReference type="GO" id="GO:0005829">
    <property type="term" value="C:cytosol"/>
    <property type="evidence" value="ECO:0007669"/>
    <property type="project" value="TreeGrafter"/>
</dbReference>
<dbReference type="InterPro" id="IPR000888">
    <property type="entry name" value="RmlC-like"/>
</dbReference>
<dbReference type="InterPro" id="IPR014710">
    <property type="entry name" value="RmlC-like_jellyroll"/>
</dbReference>
<dbReference type="AlphaFoldDB" id="A0A5C4RSS3"/>
<dbReference type="SUPFAM" id="SSF51182">
    <property type="entry name" value="RmlC-like cupins"/>
    <property type="match status" value="1"/>
</dbReference>
<feature type="active site" description="Proton acceptor" evidence="5">
    <location>
        <position position="61"/>
    </location>
</feature>
<dbReference type="RefSeq" id="WP_139627051.1">
    <property type="nucleotide sequence ID" value="NZ_VDCI01000020.1"/>
</dbReference>
<evidence type="ECO:0000256" key="1">
    <source>
        <dbReference type="ARBA" id="ARBA00001298"/>
    </source>
</evidence>
<name>A0A5C4RSS3_PROVB</name>
<feature type="active site" description="Proton donor" evidence="5">
    <location>
        <position position="131"/>
    </location>
</feature>
<keyword evidence="9" id="KW-1185">Reference proteome</keyword>
<dbReference type="UniPathway" id="UPA00124"/>
<dbReference type="CDD" id="cd00438">
    <property type="entry name" value="cupin_RmlC"/>
    <property type="match status" value="1"/>
</dbReference>